<feature type="region of interest" description="Disordered" evidence="5">
    <location>
        <begin position="32"/>
        <end position="74"/>
    </location>
</feature>
<comment type="caution">
    <text evidence="7">The sequence shown here is derived from an EMBL/GenBank/DDBJ whole genome shotgun (WGS) entry which is preliminary data.</text>
</comment>
<sequence>MKSLGRRFWTVAISGLAFLLVLAGTIHAYRNSREQSTPAVGSKEPAKTPEKPKCPFGYGDSDVKEPKPAGGKCPFGYDKKVSSANDDEIGSGASVKKPQGTVKIASRAAAHAINHHGFGGDAKQCPFLAKKENADLLREMQSYSYSSSSASSSDSCGRKSKRKHGHRRGHRHGRRHGHGRRHVRGRDRKNKHKSRGPRTLSTQSTQSTRTTRTARPTRIARTARKSQPKGRVYWSTPQDVKNPRRHNNHGRKKQPRSQSKKPTKSRNSKKRDQEQFFKSRGFDVDRIKKMGYKIPDKDHFNNDGYLLIKNFLSEEQIQQLRNRAQMLAEQLKPESHPVTRFVTKNSQQRHSQYFLASGDNISFFYEAGALNDKGELVVPKERALNKIGHVFRNFTHSSSLIEIFRQLGFEHPNPRIGGEVVPHQDSTFLYTEPNSAIGFWFALDDCTAKNGTLSFIPGSHKVRNDAGTETCFQGSQHTFEDKRFVQLEIPKGTLVLIHGSVVHQSGPNLSEDPRNAYTFHVIEGNCQYDNQNWLQPPERGFDRVY</sequence>
<accession>A0A2H9TPJ4</accession>
<dbReference type="STRING" id="1246581.A0A2H9TPJ4"/>
<dbReference type="AlphaFoldDB" id="A0A2H9TPJ4"/>
<comment type="similarity">
    <text evidence="2">Belongs to the PhyH family.</text>
</comment>
<evidence type="ECO:0000256" key="1">
    <source>
        <dbReference type="ARBA" id="ARBA00001962"/>
    </source>
</evidence>
<proteinExistence type="inferred from homology"/>
<dbReference type="OrthoDB" id="445007at2759"/>
<dbReference type="InterPro" id="IPR008775">
    <property type="entry name" value="Phytyl_CoA_dOase-like"/>
</dbReference>
<feature type="signal peptide" evidence="6">
    <location>
        <begin position="1"/>
        <end position="28"/>
    </location>
</feature>
<feature type="region of interest" description="Disordered" evidence="5">
    <location>
        <begin position="144"/>
        <end position="280"/>
    </location>
</feature>
<keyword evidence="8" id="KW-1185">Reference proteome</keyword>
<dbReference type="Pfam" id="PF05721">
    <property type="entry name" value="PhyH"/>
    <property type="match status" value="1"/>
</dbReference>
<evidence type="ECO:0008006" key="9">
    <source>
        <dbReference type="Google" id="ProtNLM"/>
    </source>
</evidence>
<feature type="compositionally biased region" description="Basic residues" evidence="5">
    <location>
        <begin position="158"/>
        <end position="196"/>
    </location>
</feature>
<evidence type="ECO:0000313" key="8">
    <source>
        <dbReference type="Proteomes" id="UP000240830"/>
    </source>
</evidence>
<dbReference type="GO" id="GO:0046872">
    <property type="term" value="F:metal ion binding"/>
    <property type="evidence" value="ECO:0007669"/>
    <property type="project" value="UniProtKB-KW"/>
</dbReference>
<feature type="compositionally biased region" description="Basic residues" evidence="5">
    <location>
        <begin position="243"/>
        <end position="269"/>
    </location>
</feature>
<dbReference type="PANTHER" id="PTHR20883">
    <property type="entry name" value="PHYTANOYL-COA DIOXYGENASE DOMAIN CONTAINING 1"/>
    <property type="match status" value="1"/>
</dbReference>
<keyword evidence="6" id="KW-0732">Signal</keyword>
<feature type="compositionally biased region" description="Basic and acidic residues" evidence="5">
    <location>
        <begin position="270"/>
        <end position="280"/>
    </location>
</feature>
<evidence type="ECO:0000256" key="6">
    <source>
        <dbReference type="SAM" id="SignalP"/>
    </source>
</evidence>
<evidence type="ECO:0000256" key="3">
    <source>
        <dbReference type="ARBA" id="ARBA00022723"/>
    </source>
</evidence>
<evidence type="ECO:0000256" key="4">
    <source>
        <dbReference type="ARBA" id="ARBA00023004"/>
    </source>
</evidence>
<name>A0A2H9TPJ4_9FUNG</name>
<comment type="cofactor">
    <cofactor evidence="1">
        <name>Fe cation</name>
        <dbReference type="ChEBI" id="CHEBI:24875"/>
    </cofactor>
</comment>
<dbReference type="Proteomes" id="UP000240830">
    <property type="component" value="Unassembled WGS sequence"/>
</dbReference>
<dbReference type="PANTHER" id="PTHR20883:SF15">
    <property type="entry name" value="PHYTANOYL-COA DIOXYGENASE DOMAIN-CONTAINING PROTEIN 1"/>
    <property type="match status" value="1"/>
</dbReference>
<feature type="compositionally biased region" description="Low complexity" evidence="5">
    <location>
        <begin position="144"/>
        <end position="155"/>
    </location>
</feature>
<keyword evidence="4" id="KW-0408">Iron</keyword>
<organism evidence="7 8">
    <name type="scientific">Paramicrosporidium saccamoebae</name>
    <dbReference type="NCBI Taxonomy" id="1246581"/>
    <lineage>
        <taxon>Eukaryota</taxon>
        <taxon>Fungi</taxon>
        <taxon>Fungi incertae sedis</taxon>
        <taxon>Cryptomycota</taxon>
        <taxon>Cryptomycota incertae sedis</taxon>
        <taxon>Paramicrosporidium</taxon>
    </lineage>
</organism>
<evidence type="ECO:0000256" key="5">
    <source>
        <dbReference type="SAM" id="MobiDB-lite"/>
    </source>
</evidence>
<feature type="chain" id="PRO_5014192999" description="Phytanoyl-CoA dioxygenase" evidence="6">
    <location>
        <begin position="29"/>
        <end position="545"/>
    </location>
</feature>
<feature type="compositionally biased region" description="Basic and acidic residues" evidence="5">
    <location>
        <begin position="44"/>
        <end position="53"/>
    </location>
</feature>
<keyword evidence="3" id="KW-0479">Metal-binding</keyword>
<dbReference type="EMBL" id="MTSL01000048">
    <property type="protein sequence ID" value="PJF19678.1"/>
    <property type="molecule type" value="Genomic_DNA"/>
</dbReference>
<dbReference type="Gene3D" id="2.60.120.620">
    <property type="entry name" value="q2cbj1_9rhob like domain"/>
    <property type="match status" value="1"/>
</dbReference>
<feature type="compositionally biased region" description="Low complexity" evidence="5">
    <location>
        <begin position="198"/>
        <end position="220"/>
    </location>
</feature>
<reference evidence="7 8" key="1">
    <citation type="submission" date="2016-10" db="EMBL/GenBank/DDBJ databases">
        <title>The genome of Paramicrosporidium saccamoebae is the missing link in understanding Cryptomycota and Microsporidia evolution.</title>
        <authorList>
            <person name="Quandt C.A."/>
            <person name="Beaudet D."/>
            <person name="Corsaro D."/>
            <person name="Michel R."/>
            <person name="Corradi N."/>
            <person name="James T."/>
        </authorList>
    </citation>
    <scope>NUCLEOTIDE SEQUENCE [LARGE SCALE GENOMIC DNA]</scope>
    <source>
        <strain evidence="7 8">KSL3</strain>
    </source>
</reference>
<gene>
    <name evidence="7" type="ORF">PSACC_00511</name>
</gene>
<evidence type="ECO:0000313" key="7">
    <source>
        <dbReference type="EMBL" id="PJF19678.1"/>
    </source>
</evidence>
<evidence type="ECO:0000256" key="2">
    <source>
        <dbReference type="ARBA" id="ARBA00005830"/>
    </source>
</evidence>
<protein>
    <recommendedName>
        <fullName evidence="9">Phytanoyl-CoA dioxygenase</fullName>
    </recommendedName>
</protein>
<dbReference type="SUPFAM" id="SSF51197">
    <property type="entry name" value="Clavaminate synthase-like"/>
    <property type="match status" value="1"/>
</dbReference>